<dbReference type="Proteomes" id="UP000250321">
    <property type="component" value="Unassembled WGS sequence"/>
</dbReference>
<sequence length="121" mass="13989">MYGQRVRRLGDLKERWAELPKRRERALEVFPKRFLYRLPPHNKPKLSHTDRIRSDAASEFLKPQNLVSKYKPKFTFGVSLGSKPLRPEPSENLPSRSTSPSISDPSANIQVQVKFGFLVWG</sequence>
<accession>A0A314XSS5</accession>
<feature type="compositionally biased region" description="Low complexity" evidence="1">
    <location>
        <begin position="94"/>
        <end position="105"/>
    </location>
</feature>
<comment type="caution">
    <text evidence="2">The sequence shown here is derived from an EMBL/GenBank/DDBJ whole genome shotgun (WGS) entry which is preliminary data.</text>
</comment>
<keyword evidence="3" id="KW-1185">Reference proteome</keyword>
<proteinExistence type="predicted"/>
<organism evidence="2 3">
    <name type="scientific">Prunus yedoensis var. nudiflora</name>
    <dbReference type="NCBI Taxonomy" id="2094558"/>
    <lineage>
        <taxon>Eukaryota</taxon>
        <taxon>Viridiplantae</taxon>
        <taxon>Streptophyta</taxon>
        <taxon>Embryophyta</taxon>
        <taxon>Tracheophyta</taxon>
        <taxon>Spermatophyta</taxon>
        <taxon>Magnoliopsida</taxon>
        <taxon>eudicotyledons</taxon>
        <taxon>Gunneridae</taxon>
        <taxon>Pentapetalae</taxon>
        <taxon>rosids</taxon>
        <taxon>fabids</taxon>
        <taxon>Rosales</taxon>
        <taxon>Rosaceae</taxon>
        <taxon>Amygdaloideae</taxon>
        <taxon>Amygdaleae</taxon>
        <taxon>Prunus</taxon>
    </lineage>
</organism>
<name>A0A314XSS5_PRUYE</name>
<evidence type="ECO:0000256" key="1">
    <source>
        <dbReference type="SAM" id="MobiDB-lite"/>
    </source>
</evidence>
<gene>
    <name evidence="2" type="ORF">Pyn_22131</name>
</gene>
<dbReference type="AlphaFoldDB" id="A0A314XSS5"/>
<dbReference type="EMBL" id="PJQY01002370">
    <property type="protein sequence ID" value="PQP94207.1"/>
    <property type="molecule type" value="Genomic_DNA"/>
</dbReference>
<evidence type="ECO:0000313" key="2">
    <source>
        <dbReference type="EMBL" id="PQP94207.1"/>
    </source>
</evidence>
<feature type="region of interest" description="Disordered" evidence="1">
    <location>
        <begin position="78"/>
        <end position="105"/>
    </location>
</feature>
<evidence type="ECO:0000313" key="3">
    <source>
        <dbReference type="Proteomes" id="UP000250321"/>
    </source>
</evidence>
<protein>
    <submittedName>
        <fullName evidence="2">Uncharacterized protein</fullName>
    </submittedName>
</protein>
<reference evidence="2 3" key="1">
    <citation type="submission" date="2018-02" db="EMBL/GenBank/DDBJ databases">
        <title>Draft genome of wild Prunus yedoensis var. nudiflora.</title>
        <authorList>
            <person name="Baek S."/>
            <person name="Kim J.-H."/>
            <person name="Choi K."/>
            <person name="Kim G.-B."/>
            <person name="Cho A."/>
            <person name="Jang H."/>
            <person name="Shin C.-H."/>
            <person name="Yu H.-J."/>
            <person name="Mun J.-H."/>
        </authorList>
    </citation>
    <scope>NUCLEOTIDE SEQUENCE [LARGE SCALE GENOMIC DNA]</scope>
    <source>
        <strain evidence="3">cv. Jeju island</strain>
        <tissue evidence="2">Leaf</tissue>
    </source>
</reference>